<evidence type="ECO:0000256" key="4">
    <source>
        <dbReference type="ARBA" id="ARBA00022741"/>
    </source>
</evidence>
<dbReference type="KEGG" id="asl:Aeqsu_1414"/>
<dbReference type="HOGENOM" id="CLU_142825_3_2_10"/>
<dbReference type="GO" id="GO:0110001">
    <property type="term" value="C:toxin-antitoxin complex"/>
    <property type="evidence" value="ECO:0007669"/>
    <property type="project" value="InterPro"/>
</dbReference>
<dbReference type="PANTHER" id="PTHR34139">
    <property type="entry name" value="UPF0331 PROTEIN MJ0127"/>
    <property type="match status" value="1"/>
</dbReference>
<dbReference type="InterPro" id="IPR037038">
    <property type="entry name" value="HepT-like_sf"/>
</dbReference>
<dbReference type="Proteomes" id="UP000006049">
    <property type="component" value="Chromosome"/>
</dbReference>
<keyword evidence="8" id="KW-1185">Reference proteome</keyword>
<dbReference type="OrthoDB" id="955324at2"/>
<accession>I3YV89</accession>
<dbReference type="PANTHER" id="PTHR34139:SF1">
    <property type="entry name" value="RNASE MJ1380-RELATED"/>
    <property type="match status" value="1"/>
</dbReference>
<evidence type="ECO:0000256" key="2">
    <source>
        <dbReference type="ARBA" id="ARBA00022649"/>
    </source>
</evidence>
<sequence>MQHNKDLTYLKNIATYLQKMLKFSDGLTLEEFRENEMAYDACVLNFINVAESFKLLSSSFKLKYPTIPYHKIMGLRNIAAHTYEGLDATILYETIKKDIPFLAVEINNILKNEQ</sequence>
<dbReference type="GO" id="GO:0004540">
    <property type="term" value="F:RNA nuclease activity"/>
    <property type="evidence" value="ECO:0007669"/>
    <property type="project" value="InterPro"/>
</dbReference>
<dbReference type="Pfam" id="PF01934">
    <property type="entry name" value="HepT-like"/>
    <property type="match status" value="1"/>
</dbReference>
<evidence type="ECO:0000256" key="5">
    <source>
        <dbReference type="ARBA" id="ARBA00022801"/>
    </source>
</evidence>
<dbReference type="AlphaFoldDB" id="I3YV89"/>
<reference evidence="7 8" key="1">
    <citation type="submission" date="2012-06" db="EMBL/GenBank/DDBJ databases">
        <title>The complete genome of Aequorivita sublithincola DSM 14238.</title>
        <authorList>
            <consortium name="US DOE Joint Genome Institute (JGI-PGF)"/>
            <person name="Lucas S."/>
            <person name="Copeland A."/>
            <person name="Lapidus A."/>
            <person name="Goodwin L."/>
            <person name="Pitluck S."/>
            <person name="Peters L."/>
            <person name="Munk A.C.C."/>
            <person name="Kyrpides N."/>
            <person name="Mavromatis K."/>
            <person name="Pagani I."/>
            <person name="Ivanova N."/>
            <person name="Ovchinnikova G."/>
            <person name="Zeytun A."/>
            <person name="Detter J.C."/>
            <person name="Han C."/>
            <person name="Land M."/>
            <person name="Hauser L."/>
            <person name="Markowitz V."/>
            <person name="Cheng J.-F."/>
            <person name="Hugenholtz P."/>
            <person name="Woyke T."/>
            <person name="Wu D."/>
            <person name="Tindall B."/>
            <person name="Faehnrich R."/>
            <person name="Brambilla E."/>
            <person name="Klenk H.-P."/>
            <person name="Eisen J.A."/>
        </authorList>
    </citation>
    <scope>NUCLEOTIDE SEQUENCE [LARGE SCALE GENOMIC DNA]</scope>
    <source>
        <strain evidence="8">DSM 14238 / LMG 21431 / ACAM 643 / 9-3</strain>
    </source>
</reference>
<dbReference type="RefSeq" id="WP_014782164.1">
    <property type="nucleotide sequence ID" value="NC_018013.1"/>
</dbReference>
<gene>
    <name evidence="7" type="ordered locus">Aeqsu_1414</name>
</gene>
<name>I3YV89_AEQSU</name>
<organism evidence="7 8">
    <name type="scientific">Aequorivita sublithincola (strain DSM 14238 / LMG 21431 / ACAM 643 / 9-3)</name>
    <dbReference type="NCBI Taxonomy" id="746697"/>
    <lineage>
        <taxon>Bacteria</taxon>
        <taxon>Pseudomonadati</taxon>
        <taxon>Bacteroidota</taxon>
        <taxon>Flavobacteriia</taxon>
        <taxon>Flavobacteriales</taxon>
        <taxon>Flavobacteriaceae</taxon>
        <taxon>Aequorivita</taxon>
    </lineage>
</organism>
<dbReference type="GO" id="GO:0000166">
    <property type="term" value="F:nucleotide binding"/>
    <property type="evidence" value="ECO:0007669"/>
    <property type="project" value="UniProtKB-KW"/>
</dbReference>
<dbReference type="Gene3D" id="1.20.120.580">
    <property type="entry name" value="bsu32300-like"/>
    <property type="match status" value="1"/>
</dbReference>
<keyword evidence="5" id="KW-0378">Hydrolase</keyword>
<dbReference type="GO" id="GO:0016787">
    <property type="term" value="F:hydrolase activity"/>
    <property type="evidence" value="ECO:0007669"/>
    <property type="project" value="UniProtKB-KW"/>
</dbReference>
<dbReference type="STRING" id="746697.Aeqsu_1414"/>
<evidence type="ECO:0000256" key="3">
    <source>
        <dbReference type="ARBA" id="ARBA00022722"/>
    </source>
</evidence>
<keyword evidence="4" id="KW-0547">Nucleotide-binding</keyword>
<comment type="similarity">
    <text evidence="6">Belongs to the HepT RNase toxin family.</text>
</comment>
<keyword evidence="3" id="KW-0540">Nuclease</keyword>
<evidence type="ECO:0000313" key="8">
    <source>
        <dbReference type="Proteomes" id="UP000006049"/>
    </source>
</evidence>
<protein>
    <recommendedName>
        <fullName evidence="9">DUF86 domain-containing protein</fullName>
    </recommendedName>
</protein>
<keyword evidence="1" id="KW-0597">Phosphoprotein</keyword>
<evidence type="ECO:0008006" key="9">
    <source>
        <dbReference type="Google" id="ProtNLM"/>
    </source>
</evidence>
<dbReference type="eggNOG" id="COG2361">
    <property type="taxonomic scope" value="Bacteria"/>
</dbReference>
<dbReference type="InterPro" id="IPR051813">
    <property type="entry name" value="HepT_RNase_toxin"/>
</dbReference>
<dbReference type="EMBL" id="CP003280">
    <property type="protein sequence ID" value="AFL80907.1"/>
    <property type="molecule type" value="Genomic_DNA"/>
</dbReference>
<evidence type="ECO:0000256" key="6">
    <source>
        <dbReference type="ARBA" id="ARBA00024207"/>
    </source>
</evidence>
<evidence type="ECO:0000256" key="1">
    <source>
        <dbReference type="ARBA" id="ARBA00022553"/>
    </source>
</evidence>
<dbReference type="InterPro" id="IPR008201">
    <property type="entry name" value="HepT-like"/>
</dbReference>
<keyword evidence="2" id="KW-1277">Toxin-antitoxin system</keyword>
<proteinExistence type="inferred from homology"/>
<evidence type="ECO:0000313" key="7">
    <source>
        <dbReference type="EMBL" id="AFL80907.1"/>
    </source>
</evidence>